<feature type="signal peptide" evidence="1">
    <location>
        <begin position="1"/>
        <end position="27"/>
    </location>
</feature>
<feature type="domain" description="Doubled CXXCH motif" evidence="2">
    <location>
        <begin position="100"/>
        <end position="140"/>
    </location>
</feature>
<dbReference type="Gene3D" id="3.90.10.10">
    <property type="entry name" value="Cytochrome C3"/>
    <property type="match status" value="1"/>
</dbReference>
<dbReference type="EMBL" id="CP035108">
    <property type="protein sequence ID" value="QAR32570.1"/>
    <property type="molecule type" value="Genomic_DNA"/>
</dbReference>
<evidence type="ECO:0000259" key="2">
    <source>
        <dbReference type="Pfam" id="PF09699"/>
    </source>
</evidence>
<reference evidence="3 4" key="1">
    <citation type="submission" date="2019-01" db="EMBL/GenBank/DDBJ databases">
        <title>Geovibrio thiophilus DSM 11263, complete genome.</title>
        <authorList>
            <person name="Spring S."/>
            <person name="Bunk B."/>
            <person name="Sproer C."/>
        </authorList>
    </citation>
    <scope>NUCLEOTIDE SEQUENCE [LARGE SCALE GENOMIC DNA]</scope>
    <source>
        <strain evidence="3 4">DSM 11263</strain>
    </source>
</reference>
<feature type="chain" id="PRO_5019424495" evidence="1">
    <location>
        <begin position="28"/>
        <end position="440"/>
    </location>
</feature>
<proteinExistence type="predicted"/>
<evidence type="ECO:0000313" key="4">
    <source>
        <dbReference type="Proteomes" id="UP000287502"/>
    </source>
</evidence>
<dbReference type="InterPro" id="IPR036280">
    <property type="entry name" value="Multihaem_cyt_sf"/>
</dbReference>
<gene>
    <name evidence="3" type="ORF">EP073_03860</name>
</gene>
<keyword evidence="4" id="KW-1185">Reference proteome</keyword>
<dbReference type="PANTHER" id="PTHR39425:SF1">
    <property type="entry name" value="CYTOCHROME C7-LIKE DOMAIN-CONTAINING PROTEIN"/>
    <property type="match status" value="1"/>
</dbReference>
<feature type="domain" description="Doubled CXXCH motif" evidence="2">
    <location>
        <begin position="248"/>
        <end position="285"/>
    </location>
</feature>
<name>A0A410JWI2_9BACT</name>
<keyword evidence="1" id="KW-0732">Signal</keyword>
<protein>
    <submittedName>
        <fullName evidence="3">Cytochrome C</fullName>
    </submittedName>
</protein>
<dbReference type="SUPFAM" id="SSF48695">
    <property type="entry name" value="Multiheme cytochromes"/>
    <property type="match status" value="2"/>
</dbReference>
<dbReference type="OrthoDB" id="9783375at2"/>
<feature type="domain" description="Doubled CXXCH motif" evidence="2">
    <location>
        <begin position="195"/>
        <end position="233"/>
    </location>
</feature>
<dbReference type="KEGG" id="gtl:EP073_03860"/>
<dbReference type="InterPro" id="IPR010177">
    <property type="entry name" value="Paired_CXXCH_1"/>
</dbReference>
<dbReference type="Gene3D" id="1.10.1130.10">
    <property type="entry name" value="Flavocytochrome C3, Chain A"/>
    <property type="match status" value="1"/>
</dbReference>
<dbReference type="AlphaFoldDB" id="A0A410JWI2"/>
<organism evidence="3 4">
    <name type="scientific">Geovibrio thiophilus</name>
    <dbReference type="NCBI Taxonomy" id="139438"/>
    <lineage>
        <taxon>Bacteria</taxon>
        <taxon>Pseudomonadati</taxon>
        <taxon>Deferribacterota</taxon>
        <taxon>Deferribacteres</taxon>
        <taxon>Deferribacterales</taxon>
        <taxon>Geovibrionaceae</taxon>
        <taxon>Geovibrio</taxon>
    </lineage>
</organism>
<dbReference type="Pfam" id="PF09699">
    <property type="entry name" value="Paired_CXXCH_1"/>
    <property type="match status" value="6"/>
</dbReference>
<feature type="domain" description="Doubled CXXCH motif" evidence="2">
    <location>
        <begin position="147"/>
        <end position="186"/>
    </location>
</feature>
<dbReference type="PANTHER" id="PTHR39425">
    <property type="entry name" value="LIPOPROTEIN CYTOCHROME C"/>
    <property type="match status" value="1"/>
</dbReference>
<feature type="domain" description="Doubled CXXCH motif" evidence="2">
    <location>
        <begin position="46"/>
        <end position="93"/>
    </location>
</feature>
<sequence length="440" mass="48987">MSRRSNVIKKLLLLAGIVCISVFQANAETCVTAQCHADIKQYEVLHAPVEADECTTCHIMDDYEQHIDEPTQFKEFSSPAEEGPVCLVCHDEKGDKKFVHAPVEGGDCTACHNPHGGTNKFLLITATESETCFQCHENDKMSKKFLHGPVGAGECASCHDPHSSDHQYQLKAEKNELCFICHSDKKADLSKVSVHAPVADDCTQCHDPHNSDAKFHLKATDEKTLCLTCHGDMDPAFKENILTAQFKHQPVEDGSCGECHNPHASDFGQLLRSDTKQICFECHQDLGSRIEHSQYIHAPVEFDGCNACHNVHGSGNPFILYEHFPKTFYNQYTEGMYKICYECHDTGNLESATTDGTGFRNGEQNLHYLHVMIPGKGRSCKACHEVHASNQPLHIRNSVPFGSGGWELPIKFTRNENGGTCVVGCHKPKTYDRVNEFQNP</sequence>
<dbReference type="Proteomes" id="UP000287502">
    <property type="component" value="Chromosome"/>
</dbReference>
<dbReference type="NCBIfam" id="TIGR01905">
    <property type="entry name" value="paired_CXXCH_1"/>
    <property type="match status" value="5"/>
</dbReference>
<feature type="domain" description="Doubled CXXCH motif" evidence="2">
    <location>
        <begin position="297"/>
        <end position="346"/>
    </location>
</feature>
<evidence type="ECO:0000256" key="1">
    <source>
        <dbReference type="SAM" id="SignalP"/>
    </source>
</evidence>
<evidence type="ECO:0000313" key="3">
    <source>
        <dbReference type="EMBL" id="QAR32570.1"/>
    </source>
</evidence>
<accession>A0A410JWI2</accession>
<dbReference type="Gene3D" id="1.10.720.180">
    <property type="match status" value="1"/>
</dbReference>
<dbReference type="Gene3D" id="1.10.287.3080">
    <property type="match status" value="1"/>
</dbReference>